<keyword evidence="2" id="KW-0732">Signal</keyword>
<reference evidence="3 4" key="1">
    <citation type="submission" date="2021-05" db="EMBL/GenBank/DDBJ databases">
        <title>Mycobacterium acidophilum sp. nov., an extremely acid-tolerant member of the genus Mycobacterium.</title>
        <authorList>
            <person name="Xia J."/>
        </authorList>
    </citation>
    <scope>NUCLEOTIDE SEQUENCE [LARGE SCALE GENOMIC DNA]</scope>
    <source>
        <strain evidence="3 4">M1</strain>
    </source>
</reference>
<keyword evidence="4" id="KW-1185">Reference proteome</keyword>
<dbReference type="Proteomes" id="UP001519535">
    <property type="component" value="Unassembled WGS sequence"/>
</dbReference>
<protein>
    <submittedName>
        <fullName evidence="3">Uncharacterized protein</fullName>
    </submittedName>
</protein>
<evidence type="ECO:0000256" key="1">
    <source>
        <dbReference type="SAM" id="MobiDB-lite"/>
    </source>
</evidence>
<feature type="signal peptide" evidence="2">
    <location>
        <begin position="1"/>
        <end position="26"/>
    </location>
</feature>
<feature type="compositionally biased region" description="Low complexity" evidence="1">
    <location>
        <begin position="134"/>
        <end position="147"/>
    </location>
</feature>
<comment type="caution">
    <text evidence="3">The sequence shown here is derived from an EMBL/GenBank/DDBJ whole genome shotgun (WGS) entry which is preliminary data.</text>
</comment>
<gene>
    <name evidence="3" type="ORF">KIH27_04360</name>
</gene>
<name>A0ABS5REV8_9MYCO</name>
<accession>A0ABS5REV8</accession>
<sequence length="306" mass="31209">MKRIAWGVIGGGAVVAAFAGAAAANATGGDWTADYDVKDAQFVATPGYSYEPWWQLPVTFTHGTGADATTLTGTEYLEVSPLGLDERFVTSGGASYGVLHDLPGLTQLAYNPGAGDPGVGVFETPFGDLKRSLPAQPSAPDSDVSPPTSSPVTPPSIQDALGMGGGGTTTWTGGMADHATLTPLETSSSALVWSAPATFTDGTGPDAPVLTGTEYVSSSTDAEFVTDSGTVFAQDNWGSGFVNLYYDPANGPAQDELETMFGNLNLSPFASLLAPTVVSDLTAPSLPADIPDADMFSALDLGLPSA</sequence>
<proteinExistence type="predicted"/>
<feature type="chain" id="PRO_5045364246" evidence="2">
    <location>
        <begin position="27"/>
        <end position="306"/>
    </location>
</feature>
<evidence type="ECO:0000313" key="4">
    <source>
        <dbReference type="Proteomes" id="UP001519535"/>
    </source>
</evidence>
<organism evidence="3 4">
    <name type="scientific">Mycolicibacter acidiphilus</name>
    <dbReference type="NCBI Taxonomy" id="2835306"/>
    <lineage>
        <taxon>Bacteria</taxon>
        <taxon>Bacillati</taxon>
        <taxon>Actinomycetota</taxon>
        <taxon>Actinomycetes</taxon>
        <taxon>Mycobacteriales</taxon>
        <taxon>Mycobacteriaceae</taxon>
        <taxon>Mycolicibacter</taxon>
    </lineage>
</organism>
<feature type="region of interest" description="Disordered" evidence="1">
    <location>
        <begin position="121"/>
        <end position="176"/>
    </location>
</feature>
<dbReference type="RefSeq" id="WP_214091709.1">
    <property type="nucleotide sequence ID" value="NZ_JAHCLR010000005.1"/>
</dbReference>
<evidence type="ECO:0000313" key="3">
    <source>
        <dbReference type="EMBL" id="MBS9532820.1"/>
    </source>
</evidence>
<evidence type="ECO:0000256" key="2">
    <source>
        <dbReference type="SAM" id="SignalP"/>
    </source>
</evidence>
<dbReference type="EMBL" id="JAHCLR010000005">
    <property type="protein sequence ID" value="MBS9532820.1"/>
    <property type="molecule type" value="Genomic_DNA"/>
</dbReference>